<accession>A0A4T0WX11</accession>
<feature type="transmembrane region" description="Helical" evidence="1">
    <location>
        <begin position="522"/>
        <end position="546"/>
    </location>
</feature>
<evidence type="ECO:0000313" key="2">
    <source>
        <dbReference type="EMBL" id="TID16692.1"/>
    </source>
</evidence>
<evidence type="ECO:0000256" key="1">
    <source>
        <dbReference type="SAM" id="Phobius"/>
    </source>
</evidence>
<feature type="transmembrane region" description="Helical" evidence="1">
    <location>
        <begin position="605"/>
        <end position="627"/>
    </location>
</feature>
<evidence type="ECO:0000313" key="3">
    <source>
        <dbReference type="Proteomes" id="UP000307173"/>
    </source>
</evidence>
<comment type="caution">
    <text evidence="2">The sequence shown here is derived from an EMBL/GenBank/DDBJ whole genome shotgun (WGS) entry which is preliminary data.</text>
</comment>
<dbReference type="STRING" id="52247.A0A4T0WX11"/>
<evidence type="ECO:0008006" key="4">
    <source>
        <dbReference type="Google" id="ProtNLM"/>
    </source>
</evidence>
<dbReference type="Proteomes" id="UP000307173">
    <property type="component" value="Unassembled WGS sequence"/>
</dbReference>
<keyword evidence="3" id="KW-1185">Reference proteome</keyword>
<proteinExistence type="predicted"/>
<dbReference type="OrthoDB" id="445301at2759"/>
<dbReference type="PANTHER" id="PTHR13304">
    <property type="entry name" value="GLYCOSYLPHOSPHATIDYLINOSITOL ANCHOR ATTACHMENT 1 PROTEIN"/>
    <property type="match status" value="1"/>
</dbReference>
<dbReference type="Pfam" id="PF04114">
    <property type="entry name" value="Gaa1"/>
    <property type="match status" value="1"/>
</dbReference>
<keyword evidence="1" id="KW-0472">Membrane</keyword>
<organism evidence="2 3">
    <name type="scientific">Pichia inconspicua</name>
    <dbReference type="NCBI Taxonomy" id="52247"/>
    <lineage>
        <taxon>Eukaryota</taxon>
        <taxon>Fungi</taxon>
        <taxon>Dikarya</taxon>
        <taxon>Ascomycota</taxon>
        <taxon>Saccharomycotina</taxon>
        <taxon>Pichiomycetes</taxon>
        <taxon>Pichiales</taxon>
        <taxon>Pichiaceae</taxon>
        <taxon>Pichia</taxon>
    </lineage>
</organism>
<dbReference type="InterPro" id="IPR007246">
    <property type="entry name" value="Gaa1"/>
</dbReference>
<dbReference type="PANTHER" id="PTHR13304:SF0">
    <property type="entry name" value="GLYCOSYLPHOSPHATIDYLINOSITOL ANCHOR ATTACHMENT 1 PROTEIN"/>
    <property type="match status" value="1"/>
</dbReference>
<name>A0A4T0WX11_9ASCO</name>
<reference evidence="2 3" key="1">
    <citation type="journal article" date="2019" name="Front. Genet.">
        <title>Whole-Genome Sequencing of the Opportunistic Yeast Pathogen Candida inconspicua Uncovers Its Hybrid Origin.</title>
        <authorList>
            <person name="Mixao V."/>
            <person name="Hansen A.P."/>
            <person name="Saus E."/>
            <person name="Boekhout T."/>
            <person name="Lass-Florl C."/>
            <person name="Gabaldon T."/>
        </authorList>
    </citation>
    <scope>NUCLEOTIDE SEQUENCE [LARGE SCALE GENOMIC DNA]</scope>
    <source>
        <strain evidence="2 3">CBS 180</strain>
    </source>
</reference>
<dbReference type="EMBL" id="SELW01000641">
    <property type="protein sequence ID" value="TID16692.1"/>
    <property type="molecule type" value="Genomic_DNA"/>
</dbReference>
<feature type="transmembrane region" description="Helical" evidence="1">
    <location>
        <begin position="359"/>
        <end position="382"/>
    </location>
</feature>
<dbReference type="GO" id="GO:0042765">
    <property type="term" value="C:GPI-anchor transamidase complex"/>
    <property type="evidence" value="ECO:0007669"/>
    <property type="project" value="InterPro"/>
</dbReference>
<keyword evidence="1" id="KW-1133">Transmembrane helix</keyword>
<feature type="transmembrane region" description="Helical" evidence="1">
    <location>
        <begin position="402"/>
        <end position="428"/>
    </location>
</feature>
<feature type="transmembrane region" description="Helical" evidence="1">
    <location>
        <begin position="440"/>
        <end position="459"/>
    </location>
</feature>
<dbReference type="GO" id="GO:0016255">
    <property type="term" value="P:attachment of GPI anchor to protein"/>
    <property type="evidence" value="ECO:0007669"/>
    <property type="project" value="TreeGrafter"/>
</dbReference>
<dbReference type="AlphaFoldDB" id="A0A4T0WX11"/>
<sequence>MGLLETVHRKLVKTGAILKLLHMLPRISLLLTLFSIIFMVSLAMDGQYRNTYISENALMPGQAHSFFRESEWNHVRGFRNEIVNMMNDNLNDRNLKIEQLLISMGYKTNILNYTDPITGIEKPTLYAIYHVPKGDDTEAMVLATPWFNRDGELNVGAMSLTLGLSRYFRRLSIWAKNIIIVIPEDSGSTLRNWVDAYHTTLDNTGGSIESALVLDCPTSSDYIGYIEIEYSGVNGQLPNLDLFNTVVQICDNENIKASVNNAPYGQLWTNDFYSRVNSLFNGIFEIASAGVLDVCDAQSFSGWNIQALTIRAKEGDRTDITSFGRVIDNTFRSVNNLLEKFHQSFFFYLLMGTRQFVSVGMYLPASAMSAFAFVVASANAWIGGNNSTINSINLNNSAIFNTTSLILAAITAILVTSCTVGFGLYTSTLSPRPDAEFTDIMYHWFALPLFALLFLSPFISLTKLRVNSDYSRALSSISLFFLGYTLVGLMILNFALSFIISICAAPLCFIKFDSKFVLKEKLRNLILLFLSCPALWLLIFGFAYGFGFNTDRIRNLVQYFEYPLLQREIQHLLDTFEQTPLERWFDGPVKLFAGLVSGYSKIQCFTWLFICFTWIPVWINMLIVSCIPIKSTASSVSPEKKNQ</sequence>
<keyword evidence="1" id="KW-0812">Transmembrane</keyword>
<feature type="transmembrane region" description="Helical" evidence="1">
    <location>
        <begin position="479"/>
        <end position="510"/>
    </location>
</feature>
<protein>
    <recommendedName>
        <fullName evidence="4">Gaa1-like GPI transamidase component</fullName>
    </recommendedName>
</protein>
<gene>
    <name evidence="2" type="ORF">CANINC_004144</name>
</gene>
<feature type="transmembrane region" description="Helical" evidence="1">
    <location>
        <begin position="20"/>
        <end position="44"/>
    </location>
</feature>
<dbReference type="PIRSF" id="PIRSF036762">
    <property type="entry name" value="GAA1"/>
    <property type="match status" value="1"/>
</dbReference>